<evidence type="ECO:0000313" key="2">
    <source>
        <dbReference type="Proteomes" id="UP001234297"/>
    </source>
</evidence>
<proteinExistence type="predicted"/>
<evidence type="ECO:0000313" key="1">
    <source>
        <dbReference type="EMBL" id="KAJ8627605.1"/>
    </source>
</evidence>
<dbReference type="EMBL" id="CM056814">
    <property type="protein sequence ID" value="KAJ8627605.1"/>
    <property type="molecule type" value="Genomic_DNA"/>
</dbReference>
<protein>
    <submittedName>
        <fullName evidence="1">Uncharacterized protein</fullName>
    </submittedName>
</protein>
<sequence length="177" mass="18975">MARIFFIPAASCSSPSSSQDFSPPAASYPSPPSDQEAPSSSQLPNIPAAQISNPTSAVPALSAARISNPASSCPSPPSGQNPVFPSGQISIQHSAQQQRPTASHSGWNVLSIVMSSHTNEEKQSFHQRAFSFELHHFKSYLKLESLEASNDDDNGTFDTNTAVDIVEQMEISELEMQ</sequence>
<keyword evidence="2" id="KW-1185">Reference proteome</keyword>
<dbReference type="Proteomes" id="UP001234297">
    <property type="component" value="Chromosome 6"/>
</dbReference>
<accession>A0ACC2L2X6</accession>
<comment type="caution">
    <text evidence="1">The sequence shown here is derived from an EMBL/GenBank/DDBJ whole genome shotgun (WGS) entry which is preliminary data.</text>
</comment>
<reference evidence="1 2" key="1">
    <citation type="journal article" date="2022" name="Hortic Res">
        <title>A haplotype resolved chromosomal level avocado genome allows analysis of novel avocado genes.</title>
        <authorList>
            <person name="Nath O."/>
            <person name="Fletcher S.J."/>
            <person name="Hayward A."/>
            <person name="Shaw L.M."/>
            <person name="Masouleh A.K."/>
            <person name="Furtado A."/>
            <person name="Henry R.J."/>
            <person name="Mitter N."/>
        </authorList>
    </citation>
    <scope>NUCLEOTIDE SEQUENCE [LARGE SCALE GENOMIC DNA]</scope>
    <source>
        <strain evidence="2">cv. Hass</strain>
    </source>
</reference>
<gene>
    <name evidence="1" type="ORF">MRB53_020912</name>
</gene>
<name>A0ACC2L2X6_PERAE</name>
<organism evidence="1 2">
    <name type="scientific">Persea americana</name>
    <name type="common">Avocado</name>
    <dbReference type="NCBI Taxonomy" id="3435"/>
    <lineage>
        <taxon>Eukaryota</taxon>
        <taxon>Viridiplantae</taxon>
        <taxon>Streptophyta</taxon>
        <taxon>Embryophyta</taxon>
        <taxon>Tracheophyta</taxon>
        <taxon>Spermatophyta</taxon>
        <taxon>Magnoliopsida</taxon>
        <taxon>Magnoliidae</taxon>
        <taxon>Laurales</taxon>
        <taxon>Lauraceae</taxon>
        <taxon>Persea</taxon>
    </lineage>
</organism>